<organism evidence="10 11">
    <name type="scientific">Bombilactobacillus bombi</name>
    <dbReference type="NCBI Taxonomy" id="1303590"/>
    <lineage>
        <taxon>Bacteria</taxon>
        <taxon>Bacillati</taxon>
        <taxon>Bacillota</taxon>
        <taxon>Bacilli</taxon>
        <taxon>Lactobacillales</taxon>
        <taxon>Lactobacillaceae</taxon>
        <taxon>Bombilactobacillus</taxon>
    </lineage>
</organism>
<dbReference type="InterPro" id="IPR045540">
    <property type="entry name" value="YegS/DAGK_C"/>
</dbReference>
<dbReference type="Pfam" id="PF00781">
    <property type="entry name" value="DAGK_cat"/>
    <property type="match status" value="1"/>
</dbReference>
<dbReference type="Proteomes" id="UP000284109">
    <property type="component" value="Unassembled WGS sequence"/>
</dbReference>
<proteinExistence type="inferred from homology"/>
<sequence length="315" mass="35351">MEKNMNKYPSFTIIINQHAASGRSRHSLKVVTKYLNKHNINYRICTTPGNGAQDLVCELLNNQELNDSIPLVMGGDGTLNQAINGVKYSNYPQTALAYIPAGSGNDFANGLKLPQHHEIEILQRIITAVIPKNVNLGKANLNGKTYFFINNIGIGLDAKMVHFANQSTLKTVFNHLHLSKLIYLSQINKGLKQKPFNVDITIGQQHLVFDQIIACIVTNHPFIGSGVPILPTANPYENNLDIIMSKQLSPLQVANLAYKIFTNGEHLQSPLIHHYQLHRFDLQTNPQQYGQMDGEDLGKKNFNLHFSTTNQQFWL</sequence>
<evidence type="ECO:0000313" key="10">
    <source>
        <dbReference type="EMBL" id="RHW49952.1"/>
    </source>
</evidence>
<keyword evidence="3" id="KW-0808">Transferase</keyword>
<dbReference type="GO" id="GO:0016301">
    <property type="term" value="F:kinase activity"/>
    <property type="evidence" value="ECO:0007669"/>
    <property type="project" value="UniProtKB-KW"/>
</dbReference>
<dbReference type="OrthoDB" id="9786026at2"/>
<evidence type="ECO:0000256" key="6">
    <source>
        <dbReference type="ARBA" id="ARBA00022840"/>
    </source>
</evidence>
<keyword evidence="7" id="KW-0444">Lipid biosynthesis</keyword>
<dbReference type="GO" id="GO:0008654">
    <property type="term" value="P:phospholipid biosynthetic process"/>
    <property type="evidence" value="ECO:0007669"/>
    <property type="project" value="UniProtKB-KW"/>
</dbReference>
<dbReference type="InterPro" id="IPR017438">
    <property type="entry name" value="ATP-NAD_kinase_N"/>
</dbReference>
<keyword evidence="5 10" id="KW-0418">Kinase</keyword>
<evidence type="ECO:0000256" key="8">
    <source>
        <dbReference type="ARBA" id="ARBA00023264"/>
    </source>
</evidence>
<reference evidence="10 11" key="1">
    <citation type="submission" date="2018-07" db="EMBL/GenBank/DDBJ databases">
        <title>Genome sequences of six Lactobacillus spp. isolated from bumble bee guts.</title>
        <authorList>
            <person name="Motta E.V.S."/>
            <person name="Moran N.A."/>
        </authorList>
    </citation>
    <scope>NUCLEOTIDE SEQUENCE [LARGE SCALE GENOMIC DNA]</scope>
    <source>
        <strain evidence="10 11">BI-1.1</strain>
    </source>
</reference>
<evidence type="ECO:0000313" key="11">
    <source>
        <dbReference type="Proteomes" id="UP000284109"/>
    </source>
</evidence>
<dbReference type="AlphaFoldDB" id="A0A3R7CNB8"/>
<dbReference type="GO" id="GO:0005524">
    <property type="term" value="F:ATP binding"/>
    <property type="evidence" value="ECO:0007669"/>
    <property type="project" value="UniProtKB-KW"/>
</dbReference>
<dbReference type="InterPro" id="IPR001206">
    <property type="entry name" value="Diacylglycerol_kinase_cat_dom"/>
</dbReference>
<evidence type="ECO:0000256" key="4">
    <source>
        <dbReference type="ARBA" id="ARBA00022741"/>
    </source>
</evidence>
<dbReference type="Pfam" id="PF19279">
    <property type="entry name" value="YegS_C"/>
    <property type="match status" value="1"/>
</dbReference>
<dbReference type="Gene3D" id="2.60.200.40">
    <property type="match status" value="1"/>
</dbReference>
<keyword evidence="7" id="KW-0443">Lipid metabolism</keyword>
<comment type="cofactor">
    <cofactor evidence="1">
        <name>Mg(2+)</name>
        <dbReference type="ChEBI" id="CHEBI:18420"/>
    </cofactor>
</comment>
<keyword evidence="6" id="KW-0067">ATP-binding</keyword>
<dbReference type="EMBL" id="QOCR01000004">
    <property type="protein sequence ID" value="RHW49952.1"/>
    <property type="molecule type" value="Genomic_DNA"/>
</dbReference>
<dbReference type="InterPro" id="IPR050187">
    <property type="entry name" value="Lipid_Phosphate_FormReg"/>
</dbReference>
<gene>
    <name evidence="10" type="ORF">DS831_07260</name>
</gene>
<keyword evidence="11" id="KW-1185">Reference proteome</keyword>
<dbReference type="PROSITE" id="PS50146">
    <property type="entry name" value="DAGK"/>
    <property type="match status" value="1"/>
</dbReference>
<keyword evidence="8" id="KW-1208">Phospholipid metabolism</keyword>
<name>A0A3R7CNB8_9LACO</name>
<dbReference type="InterPro" id="IPR005218">
    <property type="entry name" value="Diacylglycerol/lipid_kinase"/>
</dbReference>
<evidence type="ECO:0000256" key="3">
    <source>
        <dbReference type="ARBA" id="ARBA00022679"/>
    </source>
</evidence>
<feature type="domain" description="DAGKc" evidence="9">
    <location>
        <begin position="6"/>
        <end position="143"/>
    </location>
</feature>
<evidence type="ECO:0000259" key="9">
    <source>
        <dbReference type="PROSITE" id="PS50146"/>
    </source>
</evidence>
<dbReference type="InterPro" id="IPR016064">
    <property type="entry name" value="NAD/diacylglycerol_kinase_sf"/>
</dbReference>
<accession>A0A3R7CNB8</accession>
<evidence type="ECO:0000256" key="7">
    <source>
        <dbReference type="ARBA" id="ARBA00023209"/>
    </source>
</evidence>
<dbReference type="NCBIfam" id="TIGR00147">
    <property type="entry name" value="YegS/Rv2252/BmrU family lipid kinase"/>
    <property type="match status" value="1"/>
</dbReference>
<comment type="caution">
    <text evidence="10">The sequence shown here is derived from an EMBL/GenBank/DDBJ whole genome shotgun (WGS) entry which is preliminary data.</text>
</comment>
<evidence type="ECO:0000256" key="1">
    <source>
        <dbReference type="ARBA" id="ARBA00001946"/>
    </source>
</evidence>
<dbReference type="SUPFAM" id="SSF111331">
    <property type="entry name" value="NAD kinase/diacylglycerol kinase-like"/>
    <property type="match status" value="1"/>
</dbReference>
<evidence type="ECO:0000256" key="5">
    <source>
        <dbReference type="ARBA" id="ARBA00022777"/>
    </source>
</evidence>
<keyword evidence="4" id="KW-0547">Nucleotide-binding</keyword>
<evidence type="ECO:0000256" key="2">
    <source>
        <dbReference type="ARBA" id="ARBA00005983"/>
    </source>
</evidence>
<comment type="similarity">
    <text evidence="2">Belongs to the diacylglycerol/lipid kinase family.</text>
</comment>
<keyword evidence="7" id="KW-0594">Phospholipid biosynthesis</keyword>
<dbReference type="PANTHER" id="PTHR12358">
    <property type="entry name" value="SPHINGOSINE KINASE"/>
    <property type="match status" value="1"/>
</dbReference>
<protein>
    <submittedName>
        <fullName evidence="10">Diacylglycerol kinase family lipid kinase</fullName>
    </submittedName>
</protein>
<dbReference type="Gene3D" id="3.40.50.10330">
    <property type="entry name" value="Probable inorganic polyphosphate/atp-NAD kinase, domain 1"/>
    <property type="match status" value="1"/>
</dbReference>
<dbReference type="PANTHER" id="PTHR12358:SF54">
    <property type="entry name" value="SPHINGOSINE KINASE RELATED PROTEIN"/>
    <property type="match status" value="1"/>
</dbReference>